<evidence type="ECO:0000259" key="8">
    <source>
        <dbReference type="Pfam" id="PF02397"/>
    </source>
</evidence>
<protein>
    <submittedName>
        <fullName evidence="9">Undecaprenyl-phosphate glucose phosphotransferase</fullName>
    </submittedName>
</protein>
<dbReference type="NCBIfam" id="TIGR03023">
    <property type="entry name" value="WcaJ_sugtrans"/>
    <property type="match status" value="1"/>
</dbReference>
<gene>
    <name evidence="9" type="ORF">GCM10022279_01620</name>
</gene>
<evidence type="ECO:0000313" key="9">
    <source>
        <dbReference type="EMBL" id="GAA3981704.1"/>
    </source>
</evidence>
<reference evidence="10" key="1">
    <citation type="journal article" date="2019" name="Int. J. Syst. Evol. Microbiol.">
        <title>The Global Catalogue of Microorganisms (GCM) 10K type strain sequencing project: providing services to taxonomists for standard genome sequencing and annotation.</title>
        <authorList>
            <consortium name="The Broad Institute Genomics Platform"/>
            <consortium name="The Broad Institute Genome Sequencing Center for Infectious Disease"/>
            <person name="Wu L."/>
            <person name="Ma J."/>
        </authorList>
    </citation>
    <scope>NUCLEOTIDE SEQUENCE [LARGE SCALE GENOMIC DNA]</scope>
    <source>
        <strain evidence="10">JCM 17561</strain>
    </source>
</reference>
<dbReference type="Pfam" id="PF13727">
    <property type="entry name" value="CoA_binding_3"/>
    <property type="match status" value="1"/>
</dbReference>
<dbReference type="Proteomes" id="UP001501627">
    <property type="component" value="Unassembled WGS sequence"/>
</dbReference>
<proteinExistence type="inferred from homology"/>
<feature type="transmembrane region" description="Helical" evidence="7">
    <location>
        <begin position="21"/>
        <end position="43"/>
    </location>
</feature>
<organism evidence="9 10">
    <name type="scientific">Comamonas faecalis</name>
    <dbReference type="NCBI Taxonomy" id="1387849"/>
    <lineage>
        <taxon>Bacteria</taxon>
        <taxon>Pseudomonadati</taxon>
        <taxon>Pseudomonadota</taxon>
        <taxon>Betaproteobacteria</taxon>
        <taxon>Burkholderiales</taxon>
        <taxon>Comamonadaceae</taxon>
        <taxon>Comamonas</taxon>
    </lineage>
</organism>
<evidence type="ECO:0000256" key="1">
    <source>
        <dbReference type="ARBA" id="ARBA00004141"/>
    </source>
</evidence>
<dbReference type="PANTHER" id="PTHR30576:SF21">
    <property type="entry name" value="UDP-GLUCOSE:UNDECAPRENYL-PHOSPHATE GLUCOSE-1-PHOSPHATE TRANSFERASE"/>
    <property type="match status" value="1"/>
</dbReference>
<evidence type="ECO:0000256" key="3">
    <source>
        <dbReference type="ARBA" id="ARBA00022679"/>
    </source>
</evidence>
<dbReference type="Gene3D" id="3.40.50.720">
    <property type="entry name" value="NAD(P)-binding Rossmann-like Domain"/>
    <property type="match status" value="1"/>
</dbReference>
<evidence type="ECO:0000256" key="6">
    <source>
        <dbReference type="ARBA" id="ARBA00023136"/>
    </source>
</evidence>
<accession>A0ABP7QFI5</accession>
<dbReference type="PANTHER" id="PTHR30576">
    <property type="entry name" value="COLANIC BIOSYNTHESIS UDP-GLUCOSE LIPID CARRIER TRANSFERASE"/>
    <property type="match status" value="1"/>
</dbReference>
<dbReference type="RefSeq" id="WP_344867644.1">
    <property type="nucleotide sequence ID" value="NZ_BAABBP010000001.1"/>
</dbReference>
<feature type="transmembrane region" description="Helical" evidence="7">
    <location>
        <begin position="112"/>
        <end position="136"/>
    </location>
</feature>
<comment type="caution">
    <text evidence="9">The sequence shown here is derived from an EMBL/GenBank/DDBJ whole genome shotgun (WGS) entry which is preliminary data.</text>
</comment>
<comment type="subcellular location">
    <subcellularLocation>
        <location evidence="1">Membrane</location>
        <topology evidence="1">Multi-pass membrane protein</topology>
    </subcellularLocation>
</comment>
<keyword evidence="3" id="KW-0808">Transferase</keyword>
<evidence type="ECO:0000256" key="2">
    <source>
        <dbReference type="ARBA" id="ARBA00006464"/>
    </source>
</evidence>
<sequence length="479" mass="53785">MNSVGDHRSRRSHRALLQRRSNISNVLQPMLDGVAILGIAYGLIQFHIGVLTGPYTAMVVLLMTILGLVYDQLAIYRSNANFTRKALRLLQAWTVAFALLITLGFLTKQSDVFSRVLIAQLYVLGYAAQLLLHLVVRLAQQYFVSHAVQSDSVIIVGTGRLASYLNQKINNNPWLAERVVGCVTLPADHPQPSDEEGGKGLPPVLGSLHDLPALIEQHQIRTVYFAIPLNASDVIEALYFQLLDLHVAVHWVPDIFSLRLINHSVREIAGVPVLTLSETPLTGTRLMWKTVEDRVLASLILLSIAPVLLAVALAVKLDSPGPVFFRQSRMGWNGRAFRIWKFRSMYVHEEEKDRVVQATRGDPRITRVGAFLRRTSLDELPQIFNVLAGDMSLVGPRPHAVQHDQEYSLRIQQYFARHNIKPGITGLAQVRGYRGETRDIDQMIQRVQSDIEYINNWSVWLDLAILARTVTAFTGKNAY</sequence>
<keyword evidence="10" id="KW-1185">Reference proteome</keyword>
<dbReference type="InterPro" id="IPR017473">
    <property type="entry name" value="Undecaprenyl-P_gluc_Ptfrase"/>
</dbReference>
<evidence type="ECO:0000256" key="7">
    <source>
        <dbReference type="SAM" id="Phobius"/>
    </source>
</evidence>
<keyword evidence="5 7" id="KW-1133">Transmembrane helix</keyword>
<dbReference type="Pfam" id="PF02397">
    <property type="entry name" value="Bac_transf"/>
    <property type="match status" value="1"/>
</dbReference>
<keyword evidence="6 7" id="KW-0472">Membrane</keyword>
<name>A0ABP7QFI5_9BURK</name>
<dbReference type="InterPro" id="IPR017475">
    <property type="entry name" value="EPS_sugar_tfrase"/>
</dbReference>
<evidence type="ECO:0000256" key="4">
    <source>
        <dbReference type="ARBA" id="ARBA00022692"/>
    </source>
</evidence>
<comment type="similarity">
    <text evidence="2">Belongs to the bacterial sugar transferase family.</text>
</comment>
<dbReference type="NCBIfam" id="TIGR03025">
    <property type="entry name" value="EPS_sugtrans"/>
    <property type="match status" value="1"/>
</dbReference>
<feature type="transmembrane region" description="Helical" evidence="7">
    <location>
        <begin position="87"/>
        <end position="106"/>
    </location>
</feature>
<feature type="transmembrane region" description="Helical" evidence="7">
    <location>
        <begin position="295"/>
        <end position="315"/>
    </location>
</feature>
<keyword evidence="4 7" id="KW-0812">Transmembrane</keyword>
<feature type="domain" description="Bacterial sugar transferase" evidence="8">
    <location>
        <begin position="289"/>
        <end position="472"/>
    </location>
</feature>
<dbReference type="InterPro" id="IPR003362">
    <property type="entry name" value="Bact_transf"/>
</dbReference>
<evidence type="ECO:0000313" key="10">
    <source>
        <dbReference type="Proteomes" id="UP001501627"/>
    </source>
</evidence>
<feature type="transmembrane region" description="Helical" evidence="7">
    <location>
        <begin position="55"/>
        <end position="75"/>
    </location>
</feature>
<dbReference type="EMBL" id="BAABBP010000001">
    <property type="protein sequence ID" value="GAA3981704.1"/>
    <property type="molecule type" value="Genomic_DNA"/>
</dbReference>
<evidence type="ECO:0000256" key="5">
    <source>
        <dbReference type="ARBA" id="ARBA00022989"/>
    </source>
</evidence>